<evidence type="ECO:0000313" key="1">
    <source>
        <dbReference type="EMBL" id="QIZ08245.1"/>
    </source>
</evidence>
<reference evidence="1 2" key="1">
    <citation type="submission" date="2020-04" db="EMBL/GenBank/DDBJ databases">
        <title>Genome-Wide Identification of 5-Methylcytosine Sites in Bacterial Genomes By High-Throughput Sequencing of MspJI Restriction Fragments.</title>
        <authorList>
            <person name="Wu V."/>
        </authorList>
    </citation>
    <scope>NUCLEOTIDE SEQUENCE [LARGE SCALE GENOMIC DNA]</scope>
    <source>
        <strain evidence="1 2">S2</strain>
    </source>
</reference>
<organism evidence="1 2">
    <name type="scientific">Priestia megaterium</name>
    <name type="common">Bacillus megaterium</name>
    <dbReference type="NCBI Taxonomy" id="1404"/>
    <lineage>
        <taxon>Bacteria</taxon>
        <taxon>Bacillati</taxon>
        <taxon>Bacillota</taxon>
        <taxon>Bacilli</taxon>
        <taxon>Bacillales</taxon>
        <taxon>Bacillaceae</taxon>
        <taxon>Priestia</taxon>
    </lineage>
</organism>
<evidence type="ECO:0000313" key="2">
    <source>
        <dbReference type="Proteomes" id="UP000501868"/>
    </source>
</evidence>
<name>A0A6H1P458_PRIMG</name>
<sequence>MVDNKILTLDIGIVKIHLPDAINPSFMIAQSLGEEFGLETNYEAEEKLRNTLKSKDSDIYKKIKINAESGCVFINANSKQGNSILEVAIIINELAIQSFRQELTSEHIEDARKVLTTWKRPKPQKWQEGDIFAIPLSDRSFGYGQVLSHQNKKSSVTCAIFDCRSDVIKPKGEIVQSDVISILTVKNLYDLNSGKWQVLGNDSLVKEKSNVPLVHSGTAGVGLKIYQEYILSSFIEAYFAIKPWNHLPFKDNFMDALLLPNVNRPHNVIILTKEQKKLY</sequence>
<dbReference type="Proteomes" id="UP000501868">
    <property type="component" value="Chromosome"/>
</dbReference>
<accession>A0A6H1P458</accession>
<protein>
    <submittedName>
        <fullName evidence="1">Uncharacterized protein</fullName>
    </submittedName>
</protein>
<reference evidence="1 2" key="2">
    <citation type="submission" date="2020-04" db="EMBL/GenBank/DDBJ databases">
        <authorList>
            <person name="Fomenkov A."/>
            <person name="Anton B.P."/>
            <person name="Roberts R.J."/>
        </authorList>
    </citation>
    <scope>NUCLEOTIDE SEQUENCE [LARGE SCALE GENOMIC DNA]</scope>
    <source>
        <strain evidence="1 2">S2</strain>
    </source>
</reference>
<dbReference type="InterPro" id="IPR029278">
    <property type="entry name" value="Imm26"/>
</dbReference>
<proteinExistence type="predicted"/>
<dbReference type="Pfam" id="PF15428">
    <property type="entry name" value="Imm26"/>
    <property type="match status" value="1"/>
</dbReference>
<dbReference type="AlphaFoldDB" id="A0A6H1P458"/>
<gene>
    <name evidence="1" type="ORF">HFZ78_17180</name>
</gene>
<dbReference type="EMBL" id="CP051128">
    <property type="protein sequence ID" value="QIZ08245.1"/>
    <property type="molecule type" value="Genomic_DNA"/>
</dbReference>